<protein>
    <submittedName>
        <fullName evidence="1">Uncharacterized protein</fullName>
    </submittedName>
</protein>
<comment type="caution">
    <text evidence="1">The sequence shown here is derived from an EMBL/GenBank/DDBJ whole genome shotgun (WGS) entry which is preliminary data.</text>
</comment>
<organism evidence="1 2">
    <name type="scientific">Faecalicatena orotica</name>
    <dbReference type="NCBI Taxonomy" id="1544"/>
    <lineage>
        <taxon>Bacteria</taxon>
        <taxon>Bacillati</taxon>
        <taxon>Bacillota</taxon>
        <taxon>Clostridia</taxon>
        <taxon>Lachnospirales</taxon>
        <taxon>Lachnospiraceae</taxon>
        <taxon>Faecalicatena</taxon>
    </lineage>
</organism>
<evidence type="ECO:0000313" key="2">
    <source>
        <dbReference type="Proteomes" id="UP000245845"/>
    </source>
</evidence>
<gene>
    <name evidence="1" type="ORF">A8806_1133</name>
</gene>
<proteinExistence type="predicted"/>
<dbReference type="AlphaFoldDB" id="A0A2Y9BJ13"/>
<dbReference type="Proteomes" id="UP000245845">
    <property type="component" value="Unassembled WGS sequence"/>
</dbReference>
<dbReference type="EMBL" id="QGDL01000013">
    <property type="protein sequence ID" value="PWJ23570.1"/>
    <property type="molecule type" value="Genomic_DNA"/>
</dbReference>
<accession>A0A2Y9BJ13</accession>
<dbReference type="RefSeq" id="WP_146203314.1">
    <property type="nucleotide sequence ID" value="NZ_BAAACK010000005.1"/>
</dbReference>
<sequence>MKMLKSIIAGVIVMSIAAVDLTACVPKRKEQEAQAVQMLNEKYHEEFEIEKYLGQESMSDYYEVLAFSTEHPDILFEAKAAVDGSFITDEYVASRVCRAAEEQIERNLGGLTGYLQVKVQAVSKSIDSVQADMSMQDFMSIKTKNRFAVYLIYYPAEKNIAQAYQALANTFAGLECMSGNLKLYITNEKVLKQVQTYLTETAKVDYEFDEVLEHTEPVTLPFENGVIQVSETQFREMAGDWL</sequence>
<evidence type="ECO:0000313" key="1">
    <source>
        <dbReference type="EMBL" id="PWJ23570.1"/>
    </source>
</evidence>
<name>A0A2Y9BJ13_9FIRM</name>
<keyword evidence="2" id="KW-1185">Reference proteome</keyword>
<reference evidence="1 2" key="1">
    <citation type="submission" date="2018-05" db="EMBL/GenBank/DDBJ databases">
        <title>The Hungate 1000. A catalogue of reference genomes from the rumen microbiome.</title>
        <authorList>
            <person name="Kelly W."/>
        </authorList>
    </citation>
    <scope>NUCLEOTIDE SEQUENCE [LARGE SCALE GENOMIC DNA]</scope>
    <source>
        <strain evidence="1 2">NLAE-zl-C242</strain>
    </source>
</reference>